<dbReference type="Proteomes" id="UP000319663">
    <property type="component" value="Unassembled WGS sequence"/>
</dbReference>
<evidence type="ECO:0000256" key="2">
    <source>
        <dbReference type="ARBA" id="ARBA00022670"/>
    </source>
</evidence>
<evidence type="ECO:0000259" key="6">
    <source>
        <dbReference type="PROSITE" id="PS51858"/>
    </source>
</evidence>
<dbReference type="PROSITE" id="PS51352">
    <property type="entry name" value="THIOREDOXIN_2"/>
    <property type="match status" value="1"/>
</dbReference>
<name>A0A507QUP4_MONPU</name>
<dbReference type="CDD" id="cd02947">
    <property type="entry name" value="TRX_family"/>
    <property type="match status" value="1"/>
</dbReference>
<dbReference type="Gene3D" id="3.40.30.10">
    <property type="entry name" value="Glutaredoxin"/>
    <property type="match status" value="1"/>
</dbReference>
<keyword evidence="3" id="KW-0378">Hydrolase</keyword>
<dbReference type="InterPro" id="IPR036249">
    <property type="entry name" value="Thioredoxin-like_sf"/>
</dbReference>
<feature type="domain" description="PPPDE" evidence="6">
    <location>
        <begin position="1"/>
        <end position="141"/>
    </location>
</feature>
<dbReference type="InterPro" id="IPR011989">
    <property type="entry name" value="ARM-like"/>
</dbReference>
<evidence type="ECO:0000259" key="5">
    <source>
        <dbReference type="PROSITE" id="PS51396"/>
    </source>
</evidence>
<evidence type="ECO:0000256" key="3">
    <source>
        <dbReference type="ARBA" id="ARBA00022801"/>
    </source>
</evidence>
<accession>A0A507QUP4</accession>
<dbReference type="SMART" id="SM01179">
    <property type="entry name" value="DUF862"/>
    <property type="match status" value="1"/>
</dbReference>
<evidence type="ECO:0000259" key="4">
    <source>
        <dbReference type="PROSITE" id="PS51352"/>
    </source>
</evidence>
<dbReference type="EMBL" id="VIFY01000095">
    <property type="protein sequence ID" value="TQB70779.1"/>
    <property type="molecule type" value="Genomic_DNA"/>
</dbReference>
<protein>
    <recommendedName>
        <fullName evidence="9">Thioredoxin</fullName>
    </recommendedName>
</protein>
<feature type="domain" description="PUL" evidence="5">
    <location>
        <begin position="303"/>
        <end position="604"/>
    </location>
</feature>
<dbReference type="Pfam" id="PF00085">
    <property type="entry name" value="Thioredoxin"/>
    <property type="match status" value="1"/>
</dbReference>
<dbReference type="SUPFAM" id="SSF52833">
    <property type="entry name" value="Thioredoxin-like"/>
    <property type="match status" value="1"/>
</dbReference>
<dbReference type="PANTHER" id="PTHR12378:SF7">
    <property type="entry name" value="DESUMOYLATING ISOPEPTIDASE 1"/>
    <property type="match status" value="1"/>
</dbReference>
<gene>
    <name evidence="7" type="ORF">MPDQ_008067</name>
</gene>
<dbReference type="STRING" id="5098.A0A507QUP4"/>
<dbReference type="GO" id="GO:0008233">
    <property type="term" value="F:peptidase activity"/>
    <property type="evidence" value="ECO:0007669"/>
    <property type="project" value="UniProtKB-KW"/>
</dbReference>
<comment type="caution">
    <text evidence="7">The sequence shown here is derived from an EMBL/GenBank/DDBJ whole genome shotgun (WGS) entry which is preliminary data.</text>
</comment>
<dbReference type="Pfam" id="PF08324">
    <property type="entry name" value="PUL"/>
    <property type="match status" value="1"/>
</dbReference>
<dbReference type="InterPro" id="IPR008580">
    <property type="entry name" value="PPPDE_dom"/>
</dbReference>
<dbReference type="Gene3D" id="1.25.10.10">
    <property type="entry name" value="Leucine-rich Repeat Variant"/>
    <property type="match status" value="1"/>
</dbReference>
<dbReference type="PROSITE" id="PS00194">
    <property type="entry name" value="THIOREDOXIN_1"/>
    <property type="match status" value="1"/>
</dbReference>
<dbReference type="GO" id="GO:0070646">
    <property type="term" value="P:protein modification by small protein removal"/>
    <property type="evidence" value="ECO:0007669"/>
    <property type="project" value="TreeGrafter"/>
</dbReference>
<dbReference type="InterPro" id="IPR017937">
    <property type="entry name" value="Thioredoxin_CS"/>
</dbReference>
<keyword evidence="2" id="KW-0645">Protease</keyword>
<evidence type="ECO:0000256" key="1">
    <source>
        <dbReference type="ARBA" id="ARBA00008140"/>
    </source>
</evidence>
<evidence type="ECO:0000313" key="7">
    <source>
        <dbReference type="EMBL" id="TQB70779.1"/>
    </source>
</evidence>
<dbReference type="OrthoDB" id="21221at2759"/>
<sequence>MDVDLYIYDLSKGLARMYSESLTGIRIDAIYHTSIVLNGVEYYFGQGIQMAVPGSTHHGQPMEVVRLGRTELPLEVVEEYIASLGEVYTPESYDLFLHNCNNFTQDLAVFLVGKSIPEHIRNLPQTFLGTPLGQMLRPQIEAALRGVAQGPRAAAAPSAATRESPAAVPTTAAPATTSKVSVQIATNLSQLESQLASASKSCAVVFFTSSTCPPCKMVYPTYDQLAEEAGDKGVLIKCDVNAAYDVSMKYNVRATPTFMTFLKGEKLDEWSGANPAQLQGNVRLLLQMAHPPHPHSKLRLPSFQRHISKYITYKNIPPLDKLVQKLGSSGSDPRLTPIIDFIKKTRTTTTDRPADTPLPSSLALFAIYVRETFPCLASDTQFALVDLVRVLFLDPRVSGYFAESEMRSQHQTILTLLSRSDTDEELATCPYNLRIVMLHLTCNLFTSPLYAEQVIANDSLRTTCVHLLTSSLLDAEHASLRVVAASLAYNLAVYNHNIRCKSEFAGESSGRSNSGGGSDDPLPEDAQVELTASLIEAISREETSGEALRGLVFALGLLVYGAPVEGAVVDLCRAMDAWGIVKEKKGVDGTSRELLREVKELLSG</sequence>
<dbReference type="Gene3D" id="3.90.1720.30">
    <property type="entry name" value="PPPDE domains"/>
    <property type="match status" value="1"/>
</dbReference>
<dbReference type="PROSITE" id="PS51858">
    <property type="entry name" value="PPPDE"/>
    <property type="match status" value="1"/>
</dbReference>
<dbReference type="Pfam" id="PF05903">
    <property type="entry name" value="Peptidase_C97"/>
    <property type="match status" value="1"/>
</dbReference>
<dbReference type="InterPro" id="IPR013535">
    <property type="entry name" value="PUL_dom"/>
</dbReference>
<dbReference type="GO" id="GO:0006508">
    <property type="term" value="P:proteolysis"/>
    <property type="evidence" value="ECO:0007669"/>
    <property type="project" value="UniProtKB-KW"/>
</dbReference>
<evidence type="ECO:0000313" key="8">
    <source>
        <dbReference type="Proteomes" id="UP000319663"/>
    </source>
</evidence>
<dbReference type="InterPro" id="IPR042266">
    <property type="entry name" value="PPPDE_sf"/>
</dbReference>
<dbReference type="PROSITE" id="PS51396">
    <property type="entry name" value="PUL"/>
    <property type="match status" value="1"/>
</dbReference>
<dbReference type="AlphaFoldDB" id="A0A507QUP4"/>
<proteinExistence type="inferred from homology"/>
<dbReference type="PANTHER" id="PTHR12378">
    <property type="entry name" value="DESUMOYLATING ISOPEPTIDASE"/>
    <property type="match status" value="1"/>
</dbReference>
<evidence type="ECO:0008006" key="9">
    <source>
        <dbReference type="Google" id="ProtNLM"/>
    </source>
</evidence>
<reference evidence="7 8" key="1">
    <citation type="submission" date="2019-06" db="EMBL/GenBank/DDBJ databases">
        <title>Wine fermentation using esterase from Monascus purpureus.</title>
        <authorList>
            <person name="Geng C."/>
            <person name="Zhang Y."/>
        </authorList>
    </citation>
    <scope>NUCLEOTIDE SEQUENCE [LARGE SCALE GENOMIC DNA]</scope>
    <source>
        <strain evidence="7">HQ1</strain>
    </source>
</reference>
<comment type="similarity">
    <text evidence="1">Belongs to the DeSI family.</text>
</comment>
<keyword evidence="8" id="KW-1185">Reference proteome</keyword>
<organism evidence="7 8">
    <name type="scientific">Monascus purpureus</name>
    <name type="common">Red mold</name>
    <name type="synonym">Monascus anka</name>
    <dbReference type="NCBI Taxonomy" id="5098"/>
    <lineage>
        <taxon>Eukaryota</taxon>
        <taxon>Fungi</taxon>
        <taxon>Dikarya</taxon>
        <taxon>Ascomycota</taxon>
        <taxon>Pezizomycotina</taxon>
        <taxon>Eurotiomycetes</taxon>
        <taxon>Eurotiomycetidae</taxon>
        <taxon>Eurotiales</taxon>
        <taxon>Aspergillaceae</taxon>
        <taxon>Monascus</taxon>
    </lineage>
</organism>
<dbReference type="InterPro" id="IPR013766">
    <property type="entry name" value="Thioredoxin_domain"/>
</dbReference>
<feature type="domain" description="Thioredoxin" evidence="4">
    <location>
        <begin position="162"/>
        <end position="312"/>
    </location>
</feature>